<keyword evidence="3 6" id="KW-0479">Metal-binding</keyword>
<comment type="cofactor">
    <cofactor evidence="6">
        <name>[4Fe-4S] cluster</name>
        <dbReference type="ChEBI" id="CHEBI:49883"/>
    </cofactor>
    <text evidence="6">Binds 1 [4Fe-4S] cluster. The cluster is coordinated with 3 cysteines and an exchangeable S-adenosyl-L-methionine.</text>
</comment>
<dbReference type="OrthoDB" id="9778883at2"/>
<feature type="binding site" evidence="6">
    <location>
        <position position="74"/>
    </location>
    <ligand>
        <name>[4Fe-4S] cluster</name>
        <dbReference type="ChEBI" id="CHEBI:49883"/>
        <note>4Fe-4S-S-AdoMet</note>
    </ligand>
</feature>
<dbReference type="EMBL" id="LSZW01000063">
    <property type="protein sequence ID" value="KXK64924.1"/>
    <property type="molecule type" value="Genomic_DNA"/>
</dbReference>
<evidence type="ECO:0000256" key="1">
    <source>
        <dbReference type="ARBA" id="ARBA00022485"/>
    </source>
</evidence>
<dbReference type="RefSeq" id="WP_066518510.1">
    <property type="nucleotide sequence ID" value="NZ_CABMOF010000001.1"/>
</dbReference>
<dbReference type="PIRSF" id="PIRSF004869">
    <property type="entry name" value="PflX_prd"/>
    <property type="match status" value="1"/>
</dbReference>
<evidence type="ECO:0000256" key="6">
    <source>
        <dbReference type="PIRSR" id="PIRSR004869-50"/>
    </source>
</evidence>
<feature type="binding site" evidence="6">
    <location>
        <position position="70"/>
    </location>
    <ligand>
        <name>[4Fe-4S] cluster</name>
        <dbReference type="ChEBI" id="CHEBI:49883"/>
        <note>4Fe-4S-S-AdoMet</note>
    </ligand>
</feature>
<dbReference type="PANTHER" id="PTHR30352:SF5">
    <property type="entry name" value="PYRUVATE FORMATE-LYASE 1-ACTIVATING ENZYME"/>
    <property type="match status" value="1"/>
</dbReference>
<dbReference type="InterPro" id="IPR013785">
    <property type="entry name" value="Aldolase_TIM"/>
</dbReference>
<organism evidence="8 9">
    <name type="scientific">Christensenella minuta</name>
    <dbReference type="NCBI Taxonomy" id="626937"/>
    <lineage>
        <taxon>Bacteria</taxon>
        <taxon>Bacillati</taxon>
        <taxon>Bacillota</taxon>
        <taxon>Clostridia</taxon>
        <taxon>Christensenellales</taxon>
        <taxon>Christensenellaceae</taxon>
        <taxon>Christensenella</taxon>
    </lineage>
</organism>
<dbReference type="InterPro" id="IPR058240">
    <property type="entry name" value="rSAM_sf"/>
</dbReference>
<dbReference type="NCBIfam" id="TIGR04337">
    <property type="entry name" value="AmmeMemoSam_rS"/>
    <property type="match status" value="1"/>
</dbReference>
<keyword evidence="5 6" id="KW-0411">Iron-sulfur</keyword>
<dbReference type="InterPro" id="IPR034457">
    <property type="entry name" value="Organic_radical-activating"/>
</dbReference>
<name>A0A136Q2W7_9FIRM</name>
<feature type="binding site" evidence="6">
    <location>
        <position position="77"/>
    </location>
    <ligand>
        <name>[4Fe-4S] cluster</name>
        <dbReference type="ChEBI" id="CHEBI:49883"/>
        <note>4Fe-4S-S-AdoMet</note>
    </ligand>
</feature>
<keyword evidence="2 6" id="KW-0949">S-adenosyl-L-methionine</keyword>
<evidence type="ECO:0000256" key="5">
    <source>
        <dbReference type="ARBA" id="ARBA00023014"/>
    </source>
</evidence>
<dbReference type="Proteomes" id="UP000070366">
    <property type="component" value="Unassembled WGS sequence"/>
</dbReference>
<keyword evidence="1" id="KW-0004">4Fe-4S</keyword>
<dbReference type="Pfam" id="PF04055">
    <property type="entry name" value="Radical_SAM"/>
    <property type="match status" value="1"/>
</dbReference>
<dbReference type="GO" id="GO:0003824">
    <property type="term" value="F:catalytic activity"/>
    <property type="evidence" value="ECO:0007669"/>
    <property type="project" value="InterPro"/>
</dbReference>
<evidence type="ECO:0000256" key="3">
    <source>
        <dbReference type="ARBA" id="ARBA00022723"/>
    </source>
</evidence>
<evidence type="ECO:0000256" key="2">
    <source>
        <dbReference type="ARBA" id="ARBA00022691"/>
    </source>
</evidence>
<dbReference type="Gene3D" id="3.20.20.70">
    <property type="entry name" value="Aldolase class I"/>
    <property type="match status" value="1"/>
</dbReference>
<dbReference type="PANTHER" id="PTHR30352">
    <property type="entry name" value="PYRUVATE FORMATE-LYASE-ACTIVATING ENZYME"/>
    <property type="match status" value="1"/>
</dbReference>
<dbReference type="SFLD" id="SFLDS00029">
    <property type="entry name" value="Radical_SAM"/>
    <property type="match status" value="1"/>
</dbReference>
<dbReference type="InterPro" id="IPR007197">
    <property type="entry name" value="rSAM"/>
</dbReference>
<dbReference type="PROSITE" id="PS51918">
    <property type="entry name" value="RADICAL_SAM"/>
    <property type="match status" value="1"/>
</dbReference>
<protein>
    <submittedName>
        <fullName evidence="8">Radical SAM domain protein</fullName>
    </submittedName>
</protein>
<evidence type="ECO:0000259" key="7">
    <source>
        <dbReference type="PROSITE" id="PS51918"/>
    </source>
</evidence>
<dbReference type="GO" id="GO:0046872">
    <property type="term" value="F:metal ion binding"/>
    <property type="evidence" value="ECO:0007669"/>
    <property type="project" value="UniProtKB-KW"/>
</dbReference>
<gene>
    <name evidence="8" type="ORF">HMPREF3293_02172</name>
</gene>
<dbReference type="AlphaFoldDB" id="A0A136Q2W7"/>
<dbReference type="SUPFAM" id="SSF102114">
    <property type="entry name" value="Radical SAM enzymes"/>
    <property type="match status" value="1"/>
</dbReference>
<dbReference type="GO" id="GO:0051539">
    <property type="term" value="F:4 iron, 4 sulfur cluster binding"/>
    <property type="evidence" value="ECO:0007669"/>
    <property type="project" value="UniProtKB-KW"/>
</dbReference>
<proteinExistence type="predicted"/>
<evidence type="ECO:0000313" key="8">
    <source>
        <dbReference type="EMBL" id="KXK64924.1"/>
    </source>
</evidence>
<reference evidence="8 9" key="1">
    <citation type="submission" date="2016-02" db="EMBL/GenBank/DDBJ databases">
        <authorList>
            <person name="Wen L."/>
            <person name="He K."/>
            <person name="Yang H."/>
        </authorList>
    </citation>
    <scope>NUCLEOTIDE SEQUENCE [LARGE SCALE GENOMIC DNA]</scope>
    <source>
        <strain evidence="8 9">DSM 22607</strain>
    </source>
</reference>
<sequence length="275" mass="30591">MKRVCRICPHACILEEGQIGLCGARKNIKDRIIDDNYGQITAIALDPIEKKPLRRFFPGSRVLSVGSFGCNLHCPFCQNSSISVRGNEMTQQSIQPAELAQAAKALAGKGNIGLAYTYNEPIVGYEFVRDCAFAAHEKGLKNVLVTNGYCNEEPWKELLPLVDAMNIDLKAFSAGFYHSVGGNLETVKRSIKLAAQSCHVEVTTLVIPGENDSDTDMERLAAWLASLDKTIPLHISRFFPSYKMRDKRATPVKDILRLAEAARRHLEYVYEGNCR</sequence>
<dbReference type="InterPro" id="IPR016431">
    <property type="entry name" value="Pyrv-formate_lyase-activ_prd"/>
</dbReference>
<keyword evidence="4 6" id="KW-0408">Iron</keyword>
<dbReference type="SFLD" id="SFLDG01101">
    <property type="entry name" value="Uncharacterised_Radical_SAM_Su"/>
    <property type="match status" value="1"/>
</dbReference>
<evidence type="ECO:0000313" key="9">
    <source>
        <dbReference type="Proteomes" id="UP000070366"/>
    </source>
</evidence>
<dbReference type="CDD" id="cd01335">
    <property type="entry name" value="Radical_SAM"/>
    <property type="match status" value="1"/>
</dbReference>
<dbReference type="InterPro" id="IPR027596">
    <property type="entry name" value="AmmeMemoSam_rS"/>
</dbReference>
<comment type="caution">
    <text evidence="8">The sequence shown here is derived from an EMBL/GenBank/DDBJ whole genome shotgun (WGS) entry which is preliminary data.</text>
</comment>
<keyword evidence="9" id="KW-1185">Reference proteome</keyword>
<dbReference type="PATRIC" id="fig|626937.4.peg.2141"/>
<evidence type="ECO:0000256" key="4">
    <source>
        <dbReference type="ARBA" id="ARBA00023004"/>
    </source>
</evidence>
<feature type="domain" description="Radical SAM core" evidence="7">
    <location>
        <begin position="55"/>
        <end position="271"/>
    </location>
</feature>
<accession>A0A136Q2W7</accession>
<dbReference type="STRING" id="626937.HMPREF3293_02172"/>
<dbReference type="KEGG" id="cmiu:B1H56_04440"/>